<feature type="region of interest" description="Disordered" evidence="1">
    <location>
        <begin position="166"/>
        <end position="185"/>
    </location>
</feature>
<comment type="caution">
    <text evidence="2">The sequence shown here is derived from an EMBL/GenBank/DDBJ whole genome shotgun (WGS) entry which is preliminary data.</text>
</comment>
<gene>
    <name evidence="2" type="ORF">GCM10011390_04690</name>
</gene>
<dbReference type="RefSeq" id="WP_188906604.1">
    <property type="nucleotide sequence ID" value="NZ_BMIQ01000001.1"/>
</dbReference>
<dbReference type="AlphaFoldDB" id="A0A916ZCT5"/>
<dbReference type="EMBL" id="BMIQ01000001">
    <property type="protein sequence ID" value="GGD89000.1"/>
    <property type="molecule type" value="Genomic_DNA"/>
</dbReference>
<proteinExistence type="predicted"/>
<evidence type="ECO:0000313" key="3">
    <source>
        <dbReference type="Proteomes" id="UP000644699"/>
    </source>
</evidence>
<reference evidence="2" key="2">
    <citation type="submission" date="2020-09" db="EMBL/GenBank/DDBJ databases">
        <authorList>
            <person name="Sun Q."/>
            <person name="Zhou Y."/>
        </authorList>
    </citation>
    <scope>NUCLEOTIDE SEQUENCE</scope>
    <source>
        <strain evidence="2">CGMCC 1.15367</strain>
    </source>
</reference>
<dbReference type="Pfam" id="PF12277">
    <property type="entry name" value="DUF3618"/>
    <property type="match status" value="1"/>
</dbReference>
<feature type="region of interest" description="Disordered" evidence="1">
    <location>
        <begin position="84"/>
        <end position="131"/>
    </location>
</feature>
<accession>A0A916ZCT5</accession>
<dbReference type="InterPro" id="IPR022062">
    <property type="entry name" value="DUF3618"/>
</dbReference>
<organism evidence="2 3">
    <name type="scientific">Aureimonas endophytica</name>
    <dbReference type="NCBI Taxonomy" id="2027858"/>
    <lineage>
        <taxon>Bacteria</taxon>
        <taxon>Pseudomonadati</taxon>
        <taxon>Pseudomonadota</taxon>
        <taxon>Alphaproteobacteria</taxon>
        <taxon>Hyphomicrobiales</taxon>
        <taxon>Aurantimonadaceae</taxon>
        <taxon>Aureimonas</taxon>
    </lineage>
</organism>
<protein>
    <recommendedName>
        <fullName evidence="4">DUF3618 domain-containing protein</fullName>
    </recommendedName>
</protein>
<evidence type="ECO:0000256" key="1">
    <source>
        <dbReference type="SAM" id="MobiDB-lite"/>
    </source>
</evidence>
<feature type="region of interest" description="Disordered" evidence="1">
    <location>
        <begin position="1"/>
        <end position="20"/>
    </location>
</feature>
<evidence type="ECO:0000313" key="2">
    <source>
        <dbReference type="EMBL" id="GGD89000.1"/>
    </source>
</evidence>
<dbReference type="Proteomes" id="UP000644699">
    <property type="component" value="Unassembled WGS sequence"/>
</dbReference>
<evidence type="ECO:0008006" key="4">
    <source>
        <dbReference type="Google" id="ProtNLM"/>
    </source>
</evidence>
<keyword evidence="3" id="KW-1185">Reference proteome</keyword>
<name>A0A916ZCT5_9HYPH</name>
<sequence>MSTDTERLEREAEARRSSLNETIEELRNRMSPGQILDEAVDYFGKGQANAAMQNLGRQVRDNPLALGLVGAGLAWLVLGNGARTASPHGGSASSDSHPAYDESLGSESGIASSMAAGSDKGRSPGLGDRLADAASSATGAMSNAASSLASGASAAASRVGSTASGAGAHLRQAHEATSSGIHSIGGGAYRTGAQMRRGLLDTLQDEPLVFGAIALAVGAAIGASLPSTSIEDEYLGDAGDRLRDQARDYGTQAFETVKDVASETYQAASQEAEKQGLMPKGDGDTLASKISNVVGAAGEAVRDHRTNG</sequence>
<reference evidence="2" key="1">
    <citation type="journal article" date="2014" name="Int. J. Syst. Evol. Microbiol.">
        <title>Complete genome sequence of Corynebacterium casei LMG S-19264T (=DSM 44701T), isolated from a smear-ripened cheese.</title>
        <authorList>
            <consortium name="US DOE Joint Genome Institute (JGI-PGF)"/>
            <person name="Walter F."/>
            <person name="Albersmeier A."/>
            <person name="Kalinowski J."/>
            <person name="Ruckert C."/>
        </authorList>
    </citation>
    <scope>NUCLEOTIDE SEQUENCE</scope>
    <source>
        <strain evidence="2">CGMCC 1.15367</strain>
    </source>
</reference>